<feature type="compositionally biased region" description="Polar residues" evidence="1">
    <location>
        <begin position="1"/>
        <end position="16"/>
    </location>
</feature>
<reference evidence="2" key="1">
    <citation type="journal article" date="2020" name="bioRxiv">
        <title>Genomic and phenotypic heterogeneity of clinical isolates of the human pathogens Aspergillus fumigatus, Aspergillus lentulus and Aspergillus fumigatiaffinis.</title>
        <authorList>
            <person name="dos Santos R.A.C."/>
            <person name="Steenwyk J.L."/>
            <person name="Rivero-Menendez O."/>
            <person name="Mead M.E."/>
            <person name="Silva L.P."/>
            <person name="Bastos R.W."/>
            <person name="Alastruey-Izquierdo A."/>
            <person name="Goldman G.H."/>
            <person name="Rokas A."/>
        </authorList>
    </citation>
    <scope>NUCLEOTIDE SEQUENCE</scope>
    <source>
        <strain evidence="2">CNM-CM6805</strain>
    </source>
</reference>
<dbReference type="AlphaFoldDB" id="A0A8H4GX94"/>
<name>A0A8H4GX94_9EURO</name>
<comment type="caution">
    <text evidence="2">The sequence shown here is derived from an EMBL/GenBank/DDBJ whole genome shotgun (WGS) entry which is preliminary data.</text>
</comment>
<gene>
    <name evidence="2" type="ORF">CNMCM6805_000824</name>
</gene>
<evidence type="ECO:0000313" key="2">
    <source>
        <dbReference type="EMBL" id="KAF4230189.1"/>
    </source>
</evidence>
<feature type="region of interest" description="Disordered" evidence="1">
    <location>
        <begin position="1"/>
        <end position="31"/>
    </location>
</feature>
<evidence type="ECO:0000256" key="1">
    <source>
        <dbReference type="SAM" id="MobiDB-lite"/>
    </source>
</evidence>
<dbReference type="Proteomes" id="UP000653565">
    <property type="component" value="Unassembled WGS sequence"/>
</dbReference>
<keyword evidence="3" id="KW-1185">Reference proteome</keyword>
<dbReference type="EMBL" id="JAAAPX010000119">
    <property type="protein sequence ID" value="KAF4230189.1"/>
    <property type="molecule type" value="Genomic_DNA"/>
</dbReference>
<protein>
    <submittedName>
        <fullName evidence="2">Uncharacterized protein</fullName>
    </submittedName>
</protein>
<proteinExistence type="predicted"/>
<accession>A0A8H4GX94</accession>
<sequence length="145" mass="15741">MGSSTIRQVSFPSETVTSRDKQPPVQLATSRVATDEVARNHLTAYSGIGFTQGADEVWSVDGASKARWKKVQKYIRRADRLLNQGVLAGPMVGPGIVLCDGNIRTRIPWSSAALGKDGLPLSKVDQETKEVLKGVTVELSEIFED</sequence>
<evidence type="ECO:0000313" key="3">
    <source>
        <dbReference type="Proteomes" id="UP000653565"/>
    </source>
</evidence>
<organism evidence="2 3">
    <name type="scientific">Aspergillus fumigatiaffinis</name>
    <dbReference type="NCBI Taxonomy" id="340414"/>
    <lineage>
        <taxon>Eukaryota</taxon>
        <taxon>Fungi</taxon>
        <taxon>Dikarya</taxon>
        <taxon>Ascomycota</taxon>
        <taxon>Pezizomycotina</taxon>
        <taxon>Eurotiomycetes</taxon>
        <taxon>Eurotiomycetidae</taxon>
        <taxon>Eurotiales</taxon>
        <taxon>Aspergillaceae</taxon>
        <taxon>Aspergillus</taxon>
        <taxon>Aspergillus subgen. Fumigati</taxon>
    </lineage>
</organism>
<reference evidence="2" key="2">
    <citation type="submission" date="2020-04" db="EMBL/GenBank/DDBJ databases">
        <authorList>
            <person name="Santos R.A.C."/>
            <person name="Steenwyk J.L."/>
            <person name="Rivero-Menendez O."/>
            <person name="Mead M.E."/>
            <person name="Silva L.P."/>
            <person name="Bastos R.W."/>
            <person name="Alastruey-Izquierdo A."/>
            <person name="Goldman G.H."/>
            <person name="Rokas A."/>
        </authorList>
    </citation>
    <scope>NUCLEOTIDE SEQUENCE</scope>
    <source>
        <strain evidence="2">CNM-CM6805</strain>
    </source>
</reference>